<keyword evidence="2" id="KW-1185">Reference proteome</keyword>
<protein>
    <submittedName>
        <fullName evidence="1">Uncharacterized protein</fullName>
    </submittedName>
</protein>
<reference evidence="1 2" key="1">
    <citation type="journal article" date="2021" name="Sci. Rep.">
        <title>Phenotypic and genomic hallmarks of a novel, potentially pathogenic rapidly growing Mycobacterium species related to the Mycobacterium fortuitum complex.</title>
        <authorList>
            <person name="Gharbi R."/>
            <person name="Khanna V."/>
            <person name="Frigui W."/>
            <person name="Mhenni B."/>
            <person name="Brosch R."/>
            <person name="Mardassi H."/>
        </authorList>
    </citation>
    <scope>NUCLEOTIDE SEQUENCE [LARGE SCALE GENOMIC DNA]</scope>
    <source>
        <strain evidence="1 2">TNTM28</strain>
    </source>
</reference>
<dbReference type="RefSeq" id="WP_217158415.1">
    <property type="nucleotide sequence ID" value="NZ_VOMB01000017.1"/>
</dbReference>
<dbReference type="Proteomes" id="UP000812982">
    <property type="component" value="Unassembled WGS sequence"/>
</dbReference>
<name>A0ABS6KNG4_9MYCO</name>
<sequence length="253" mass="27586">MASKGLEAITTGGPVRVGAQTDDVNVDDAGIDQWELKASRRALANLRTLLYGQPMIDLLQAQIDEADSKLTQYLAESDGKYTGTRVVLTVEGLKIEQFIPVLRSILGAAAADDDEGRRKASIDFLFPTHPEHYSLPIKGVGVIETMGGIPTRSFPAFAPPEEVPDFVSALIDKSYDISMTGKAGLEDGTIFTYVLQEYKDTLAGMEVSLRIWYPAACPPEYVKEHSEHYAVEFRNGCRMAAAALPPAPVPQIR</sequence>
<evidence type="ECO:0000313" key="2">
    <source>
        <dbReference type="Proteomes" id="UP000812982"/>
    </source>
</evidence>
<comment type="caution">
    <text evidence="1">The sequence shown here is derived from an EMBL/GenBank/DDBJ whole genome shotgun (WGS) entry which is preliminary data.</text>
</comment>
<gene>
    <name evidence="1" type="ORF">FR943_14795</name>
</gene>
<dbReference type="EMBL" id="VOMB01000017">
    <property type="protein sequence ID" value="MBU9765106.1"/>
    <property type="molecule type" value="Genomic_DNA"/>
</dbReference>
<accession>A0ABS6KNG4</accession>
<evidence type="ECO:0000313" key="1">
    <source>
        <dbReference type="EMBL" id="MBU9765106.1"/>
    </source>
</evidence>
<organism evidence="1 2">
    <name type="scientific">[Mycobacterium] fortunisiensis</name>
    <dbReference type="NCBI Taxonomy" id="2600579"/>
    <lineage>
        <taxon>Bacteria</taxon>
        <taxon>Bacillati</taxon>
        <taxon>Actinomycetota</taxon>
        <taxon>Actinomycetes</taxon>
        <taxon>Mycobacteriales</taxon>
        <taxon>Mycobacteriaceae</taxon>
        <taxon>Mycolicibacterium</taxon>
    </lineage>
</organism>
<proteinExistence type="predicted"/>